<name>A0A7X1KMK4_9SPHN</name>
<gene>
    <name evidence="8" type="ORF">H7F51_14440</name>
</gene>
<dbReference type="SUPFAM" id="SSF51905">
    <property type="entry name" value="FAD/NAD(P)-binding domain"/>
    <property type="match status" value="1"/>
</dbReference>
<evidence type="ECO:0000256" key="2">
    <source>
        <dbReference type="ARBA" id="ARBA00010790"/>
    </source>
</evidence>
<reference evidence="8 9" key="1">
    <citation type="submission" date="2020-08" db="EMBL/GenBank/DDBJ databases">
        <title>The genome sequence of type strain Novosphingobium flavum NBRC 111647.</title>
        <authorList>
            <person name="Liu Y."/>
        </authorList>
    </citation>
    <scope>NUCLEOTIDE SEQUENCE [LARGE SCALE GENOMIC DNA]</scope>
    <source>
        <strain evidence="8 9">NBRC 111647</strain>
    </source>
</reference>
<evidence type="ECO:0000256" key="1">
    <source>
        <dbReference type="ARBA" id="ARBA00001974"/>
    </source>
</evidence>
<dbReference type="PANTHER" id="PTHR42784">
    <property type="entry name" value="PYRANOSE 2-OXIDASE"/>
    <property type="match status" value="1"/>
</dbReference>
<comment type="caution">
    <text evidence="8">The sequence shown here is derived from an EMBL/GenBank/DDBJ whole genome shotgun (WGS) entry which is preliminary data.</text>
</comment>
<keyword evidence="3" id="KW-0285">Flavoprotein</keyword>
<sequence>MSANMHDVIIVGSGAAGSFAAHELTSRGVRVLLLEAGRTITQDDFPVNRAGPKEKGIQLWARIRAAVTGQPIQSKVAFYGQQQRHLFVKDSEHPYSTPRNRPFLWIRGKQLGGRLHVYGRVLLRWSDFDFKAASRDGQGQDWPISYADLEPYYERVEAMLELRGCPEHIANLPDSKFAGPAKLTAAERSFKESTEAHWPERHATTWRYMPPNPKRIPQPLVAAIDSGLLTVRSDAVVRRILTDPTTGKATGVEFVDRNTHGVETVHARAVMVCASPIESVRLLLNSAGGRHPTGLGNSSGNLGRYFMDQVPNMIMGTVPGRTGSEQDDSVPPDPFYGVSGGVYIPRYENLDTVTSTSFRRGFGYQGTVGRLYTPPTKPAKFAIMGFGEMLPHPDNRITLHRSRKDQWGMPIPHIDIQMRANEIAMVREQSKAIYEMCSNAGLDTEFVGSYLDLQEHGKGAFPDADWFSRLLFRLNFKSSMSLGACIHETGGARMGDNPSTSVVNDFNQVWDAPNVVVADASAFPTSGCAGTTLTVMAMSSRAAEHLAAELAAGAL</sequence>
<dbReference type="InterPro" id="IPR000172">
    <property type="entry name" value="GMC_OxRdtase_N"/>
</dbReference>
<evidence type="ECO:0000256" key="4">
    <source>
        <dbReference type="ARBA" id="ARBA00022827"/>
    </source>
</evidence>
<feature type="domain" description="Glucose-methanol-choline oxidoreductase C-terminal" evidence="7">
    <location>
        <begin position="391"/>
        <end position="538"/>
    </location>
</feature>
<dbReference type="InterPro" id="IPR007867">
    <property type="entry name" value="GMC_OxRtase_C"/>
</dbReference>
<evidence type="ECO:0000259" key="7">
    <source>
        <dbReference type="Pfam" id="PF05199"/>
    </source>
</evidence>
<comment type="cofactor">
    <cofactor evidence="1">
        <name>FAD</name>
        <dbReference type="ChEBI" id="CHEBI:57692"/>
    </cofactor>
</comment>
<dbReference type="Pfam" id="PF00732">
    <property type="entry name" value="GMC_oxred_N"/>
    <property type="match status" value="1"/>
</dbReference>
<dbReference type="PANTHER" id="PTHR42784:SF1">
    <property type="entry name" value="PYRANOSE 2-OXIDASE"/>
    <property type="match status" value="1"/>
</dbReference>
<keyword evidence="9" id="KW-1185">Reference proteome</keyword>
<dbReference type="Proteomes" id="UP000566813">
    <property type="component" value="Unassembled WGS sequence"/>
</dbReference>
<evidence type="ECO:0000313" key="9">
    <source>
        <dbReference type="Proteomes" id="UP000566813"/>
    </source>
</evidence>
<dbReference type="Pfam" id="PF05199">
    <property type="entry name" value="GMC_oxred_C"/>
    <property type="match status" value="1"/>
</dbReference>
<evidence type="ECO:0000256" key="3">
    <source>
        <dbReference type="ARBA" id="ARBA00022630"/>
    </source>
</evidence>
<dbReference type="InterPro" id="IPR051473">
    <property type="entry name" value="P2Ox-like"/>
</dbReference>
<feature type="domain" description="Glucose-methanol-choline oxidoreductase N-terminal" evidence="6">
    <location>
        <begin position="7"/>
        <end position="296"/>
    </location>
</feature>
<dbReference type="EMBL" id="JACLAW010000011">
    <property type="protein sequence ID" value="MBC2666717.1"/>
    <property type="molecule type" value="Genomic_DNA"/>
</dbReference>
<dbReference type="InterPro" id="IPR036188">
    <property type="entry name" value="FAD/NAD-bd_sf"/>
</dbReference>
<proteinExistence type="inferred from homology"/>
<dbReference type="GO" id="GO:0016614">
    <property type="term" value="F:oxidoreductase activity, acting on CH-OH group of donors"/>
    <property type="evidence" value="ECO:0007669"/>
    <property type="project" value="InterPro"/>
</dbReference>
<evidence type="ECO:0000259" key="6">
    <source>
        <dbReference type="Pfam" id="PF00732"/>
    </source>
</evidence>
<dbReference type="RefSeq" id="WP_185665012.1">
    <property type="nucleotide sequence ID" value="NZ_JACLAW010000011.1"/>
</dbReference>
<dbReference type="AlphaFoldDB" id="A0A7X1KMK4"/>
<organism evidence="8 9">
    <name type="scientific">Novosphingobium flavum</name>
    <dbReference type="NCBI Taxonomy" id="1778672"/>
    <lineage>
        <taxon>Bacteria</taxon>
        <taxon>Pseudomonadati</taxon>
        <taxon>Pseudomonadota</taxon>
        <taxon>Alphaproteobacteria</taxon>
        <taxon>Sphingomonadales</taxon>
        <taxon>Sphingomonadaceae</taxon>
        <taxon>Novosphingobium</taxon>
    </lineage>
</organism>
<dbReference type="GO" id="GO:0050660">
    <property type="term" value="F:flavin adenine dinucleotide binding"/>
    <property type="evidence" value="ECO:0007669"/>
    <property type="project" value="InterPro"/>
</dbReference>
<evidence type="ECO:0000313" key="8">
    <source>
        <dbReference type="EMBL" id="MBC2666717.1"/>
    </source>
</evidence>
<comment type="similarity">
    <text evidence="2">Belongs to the GMC oxidoreductase family.</text>
</comment>
<keyword evidence="4" id="KW-0274">FAD</keyword>
<evidence type="ECO:0000256" key="5">
    <source>
        <dbReference type="ARBA" id="ARBA00023002"/>
    </source>
</evidence>
<accession>A0A7X1KMK4</accession>
<dbReference type="Gene3D" id="3.50.50.60">
    <property type="entry name" value="FAD/NAD(P)-binding domain"/>
    <property type="match status" value="2"/>
</dbReference>
<protein>
    <submittedName>
        <fullName evidence="8">GMC family oxidoreductase</fullName>
    </submittedName>
</protein>
<dbReference type="SUPFAM" id="SSF54373">
    <property type="entry name" value="FAD-linked reductases, C-terminal domain"/>
    <property type="match status" value="1"/>
</dbReference>
<keyword evidence="5" id="KW-0560">Oxidoreductase</keyword>